<proteinExistence type="predicted"/>
<feature type="region of interest" description="Disordered" evidence="1">
    <location>
        <begin position="69"/>
        <end position="127"/>
    </location>
</feature>
<protein>
    <submittedName>
        <fullName evidence="2">Uncharacterized protein</fullName>
    </submittedName>
</protein>
<comment type="caution">
    <text evidence="2">The sequence shown here is derived from an EMBL/GenBank/DDBJ whole genome shotgun (WGS) entry which is preliminary data.</text>
</comment>
<organism evidence="2 3">
    <name type="scientific">Prorocentrum cordatum</name>
    <dbReference type="NCBI Taxonomy" id="2364126"/>
    <lineage>
        <taxon>Eukaryota</taxon>
        <taxon>Sar</taxon>
        <taxon>Alveolata</taxon>
        <taxon>Dinophyceae</taxon>
        <taxon>Prorocentrales</taxon>
        <taxon>Prorocentraceae</taxon>
        <taxon>Prorocentrum</taxon>
    </lineage>
</organism>
<keyword evidence="3" id="KW-1185">Reference proteome</keyword>
<dbReference type="EMBL" id="CAUYUJ010021836">
    <property type="protein sequence ID" value="CAK0907291.1"/>
    <property type="molecule type" value="Genomic_DNA"/>
</dbReference>
<reference evidence="2" key="1">
    <citation type="submission" date="2023-10" db="EMBL/GenBank/DDBJ databases">
        <authorList>
            <person name="Chen Y."/>
            <person name="Shah S."/>
            <person name="Dougan E. K."/>
            <person name="Thang M."/>
            <person name="Chan C."/>
        </authorList>
    </citation>
    <scope>NUCLEOTIDE SEQUENCE [LARGE SCALE GENOMIC DNA]</scope>
</reference>
<evidence type="ECO:0000256" key="1">
    <source>
        <dbReference type="SAM" id="MobiDB-lite"/>
    </source>
</evidence>
<evidence type="ECO:0000313" key="2">
    <source>
        <dbReference type="EMBL" id="CAK0907291.1"/>
    </source>
</evidence>
<sequence length="127" mass="14020">MKSPEWDSALEVVKALELGSALVMQSPELDSALEVVKVPESGSALVMKSRELDSALEVVEVLESGSVLHPPRNALTRHPQKTTDLSGYPKLSKPNRCRFPGMSTTRDYTRPHNCSQIPLHMQRPTLS</sequence>
<accession>A0ABN9Y439</accession>
<dbReference type="Proteomes" id="UP001189429">
    <property type="component" value="Unassembled WGS sequence"/>
</dbReference>
<evidence type="ECO:0000313" key="3">
    <source>
        <dbReference type="Proteomes" id="UP001189429"/>
    </source>
</evidence>
<name>A0ABN9Y439_9DINO</name>
<gene>
    <name evidence="2" type="ORF">PCOR1329_LOCUS82355</name>
</gene>
<feature type="compositionally biased region" description="Polar residues" evidence="1">
    <location>
        <begin position="102"/>
        <end position="116"/>
    </location>
</feature>